<dbReference type="Proteomes" id="UP001165430">
    <property type="component" value="Unassembled WGS sequence"/>
</dbReference>
<dbReference type="PROSITE" id="PS51257">
    <property type="entry name" value="PROKAR_LIPOPROTEIN"/>
    <property type="match status" value="1"/>
</dbReference>
<evidence type="ECO:0000313" key="2">
    <source>
        <dbReference type="EMBL" id="MCH7413752.1"/>
    </source>
</evidence>
<evidence type="ECO:0000313" key="3">
    <source>
        <dbReference type="Proteomes" id="UP001165430"/>
    </source>
</evidence>
<dbReference type="RefSeq" id="WP_241411753.1">
    <property type="nucleotide sequence ID" value="NZ_JAKZGO010000006.1"/>
</dbReference>
<proteinExistence type="predicted"/>
<organism evidence="2 3">
    <name type="scientific">Belliella alkalica</name>
    <dbReference type="NCBI Taxonomy" id="1730871"/>
    <lineage>
        <taxon>Bacteria</taxon>
        <taxon>Pseudomonadati</taxon>
        <taxon>Bacteroidota</taxon>
        <taxon>Cytophagia</taxon>
        <taxon>Cytophagales</taxon>
        <taxon>Cyclobacteriaceae</taxon>
        <taxon>Belliella</taxon>
    </lineage>
</organism>
<keyword evidence="1" id="KW-0732">Signal</keyword>
<dbReference type="EMBL" id="JAKZGO010000006">
    <property type="protein sequence ID" value="MCH7413752.1"/>
    <property type="molecule type" value="Genomic_DNA"/>
</dbReference>
<feature type="chain" id="PRO_5046466687" evidence="1">
    <location>
        <begin position="25"/>
        <end position="68"/>
    </location>
</feature>
<gene>
    <name evidence="2" type="ORF">MM213_09665</name>
</gene>
<evidence type="ECO:0000256" key="1">
    <source>
        <dbReference type="SAM" id="SignalP"/>
    </source>
</evidence>
<feature type="signal peptide" evidence="1">
    <location>
        <begin position="1"/>
        <end position="24"/>
    </location>
</feature>
<accession>A0ABS9VBD8</accession>
<reference evidence="2" key="1">
    <citation type="submission" date="2022-03" db="EMBL/GenBank/DDBJ databases">
        <title>De novo assembled genomes of Belliella spp. (Cyclobacteriaceae) strains.</title>
        <authorList>
            <person name="Szabo A."/>
            <person name="Korponai K."/>
            <person name="Felfoldi T."/>
        </authorList>
    </citation>
    <scope>NUCLEOTIDE SEQUENCE</scope>
    <source>
        <strain evidence="2">DSM 111903</strain>
    </source>
</reference>
<keyword evidence="3" id="KW-1185">Reference proteome</keyword>
<sequence length="68" mass="7463">MKKLFGILTLSFTLSLTFMNNTSAQTMTGCNYWGKAYGCDRYDCGDCVFMGCGEAGGFLICGFEEVDQ</sequence>
<name>A0ABS9VBD8_9BACT</name>
<comment type="caution">
    <text evidence="2">The sequence shown here is derived from an EMBL/GenBank/DDBJ whole genome shotgun (WGS) entry which is preliminary data.</text>
</comment>
<protein>
    <submittedName>
        <fullName evidence="2">Uncharacterized protein</fullName>
    </submittedName>
</protein>